<proteinExistence type="predicted"/>
<name>A0A2A4ALY5_9CORY</name>
<keyword evidence="1" id="KW-0472">Membrane</keyword>
<dbReference type="AlphaFoldDB" id="A0A2A4ALY5"/>
<evidence type="ECO:0000256" key="1">
    <source>
        <dbReference type="SAM" id="Phobius"/>
    </source>
</evidence>
<dbReference type="Proteomes" id="UP000218690">
    <property type="component" value="Unassembled WGS sequence"/>
</dbReference>
<evidence type="ECO:0000313" key="3">
    <source>
        <dbReference type="Proteomes" id="UP000218690"/>
    </source>
</evidence>
<gene>
    <name evidence="2" type="ORF">COM45_03420</name>
</gene>
<accession>A0A2A4ALY5</accession>
<evidence type="ECO:0000313" key="2">
    <source>
        <dbReference type="EMBL" id="PCC83414.1"/>
    </source>
</evidence>
<feature type="transmembrane region" description="Helical" evidence="1">
    <location>
        <begin position="44"/>
        <end position="61"/>
    </location>
</feature>
<sequence length="101" mass="11126">MVTTMEIPNRYRSKAFAEKARESARMAKALETAKREEQEAGRGTTYLLAVLCALVGISIFIKVWPWVLVFCAVVIATIIVVALLPASYDESYPQTGATQNS</sequence>
<keyword evidence="1" id="KW-0812">Transmembrane</keyword>
<feature type="transmembrane region" description="Helical" evidence="1">
    <location>
        <begin position="67"/>
        <end position="86"/>
    </location>
</feature>
<reference evidence="2 3" key="1">
    <citation type="submission" date="2017-09" db="EMBL/GenBank/DDBJ databases">
        <title>Draft Genome Sequence of Corynebacterium accolens AH4003.</title>
        <authorList>
            <person name="Chen Y."/>
            <person name="Oosthuysen W.F."/>
            <person name="Kelley S."/>
            <person name="Horswill A."/>
        </authorList>
    </citation>
    <scope>NUCLEOTIDE SEQUENCE [LARGE SCALE GENOMIC DNA]</scope>
    <source>
        <strain evidence="2 3">AH4003</strain>
    </source>
</reference>
<dbReference type="EMBL" id="NWBP01000011">
    <property type="protein sequence ID" value="PCC83414.1"/>
    <property type="molecule type" value="Genomic_DNA"/>
</dbReference>
<keyword evidence="1" id="KW-1133">Transmembrane helix</keyword>
<protein>
    <submittedName>
        <fullName evidence="2">Uncharacterized protein</fullName>
    </submittedName>
</protein>
<comment type="caution">
    <text evidence="2">The sequence shown here is derived from an EMBL/GenBank/DDBJ whole genome shotgun (WGS) entry which is preliminary data.</text>
</comment>
<organism evidence="2 3">
    <name type="scientific">Corynebacterium accolens</name>
    <dbReference type="NCBI Taxonomy" id="38284"/>
    <lineage>
        <taxon>Bacteria</taxon>
        <taxon>Bacillati</taxon>
        <taxon>Actinomycetota</taxon>
        <taxon>Actinomycetes</taxon>
        <taxon>Mycobacteriales</taxon>
        <taxon>Corynebacteriaceae</taxon>
        <taxon>Corynebacterium</taxon>
    </lineage>
</organism>